<dbReference type="PANTHER" id="PTHR43615:SF1">
    <property type="entry name" value="PPDK_N DOMAIN-CONTAINING PROTEIN"/>
    <property type="match status" value="1"/>
</dbReference>
<dbReference type="NCBIfam" id="NF006150">
    <property type="entry name" value="PRK08296.1-2"/>
    <property type="match status" value="1"/>
</dbReference>
<dbReference type="AlphaFoldDB" id="A0A6J4SDW0"/>
<evidence type="ECO:0000259" key="1">
    <source>
        <dbReference type="Pfam" id="PF00391"/>
    </source>
</evidence>
<keyword evidence="2" id="KW-0808">Transferase</keyword>
<feature type="domain" description="PEP-utilising enzyme mobile" evidence="1">
    <location>
        <begin position="532"/>
        <end position="602"/>
    </location>
</feature>
<keyword evidence="2" id="KW-0670">Pyruvate</keyword>
<protein>
    <submittedName>
        <fullName evidence="2">Phosphoenolpyruvate synthase/pyruvate phosphate dikinase, C-terminal domain</fullName>
    </submittedName>
</protein>
<dbReference type="InterPro" id="IPR051549">
    <property type="entry name" value="PEP_Utilizing_Enz"/>
</dbReference>
<gene>
    <name evidence="2" type="ORF">AVDCRST_MAG13-2032</name>
</gene>
<dbReference type="InterPro" id="IPR008279">
    <property type="entry name" value="PEP-util_enz_mobile_dom"/>
</dbReference>
<sequence>MQVTEERFPSPFDVPTPPGAEGWQAMYPYYLLVSEDNRAYDDGNMWFRDALHHMEVLQPFDTITFEAWGQALSAYNGRVFAVPPAHGIDQRVVNGYLYVRPVGIDDPAWVEERVSHFMERAGFYFGNWDELYGRWKAKMEGCIAELRDLEIPVLPRLEDPSVVTEARGVTSGFELTRAYDSVIQSLLLAYQYHFEMLNLGYGAYLNLFEFCRQAFPGIKDETVVQLVAGTDLLMFGPDDKLKELARLAVETGIDQAILDGAGAPGATVEALRGDPRAERWVRAFDEAQDPWFQFSSGTGLYHHERSWIDDLTVPWSALTGYVEKLRAGEDIARPTQEVLDRRERLTAEYRELLADEDERTAFDQDVGLARTVAAYIEDHNFFVEHRHHTVFWGKMREVGQRLADGDFLDDREDVFMLNRWEIGQALYDLVMGWSVGAPRPGAAHWRRLIAERRGQLEALGAWSPPPALGPVPDEISEAFTVMLWGITTDRVRTWLGSGQAEDGVVAGVPASPGVREGVARVIRTSAELPEVQPGEILVCPITAPAWGPVFGTIQAAVSDIGGVMSHAAIVSREYGMPAVVGTGNGTSRIRTGDRVRVDGDTGVVSILERA</sequence>
<dbReference type="GO" id="GO:0016301">
    <property type="term" value="F:kinase activity"/>
    <property type="evidence" value="ECO:0007669"/>
    <property type="project" value="UniProtKB-KW"/>
</dbReference>
<evidence type="ECO:0000313" key="2">
    <source>
        <dbReference type="EMBL" id="CAA9496855.1"/>
    </source>
</evidence>
<dbReference type="NCBIfam" id="NF006153">
    <property type="entry name" value="PRK08296.1-5"/>
    <property type="match status" value="1"/>
</dbReference>
<proteinExistence type="predicted"/>
<dbReference type="Pfam" id="PF00391">
    <property type="entry name" value="PEP-utilizers"/>
    <property type="match status" value="1"/>
</dbReference>
<name>A0A6J4SDW0_9ACTN</name>
<organism evidence="2">
    <name type="scientific">uncultured Solirubrobacteraceae bacterium</name>
    <dbReference type="NCBI Taxonomy" id="1162706"/>
    <lineage>
        <taxon>Bacteria</taxon>
        <taxon>Bacillati</taxon>
        <taxon>Actinomycetota</taxon>
        <taxon>Thermoleophilia</taxon>
        <taxon>Solirubrobacterales</taxon>
        <taxon>Solirubrobacteraceae</taxon>
        <taxon>environmental samples</taxon>
    </lineage>
</organism>
<keyword evidence="2" id="KW-0418">Kinase</keyword>
<dbReference type="InterPro" id="IPR036637">
    <property type="entry name" value="Phosphohistidine_dom_sf"/>
</dbReference>
<accession>A0A6J4SDW0</accession>
<dbReference type="Gene3D" id="3.50.30.10">
    <property type="entry name" value="Phosphohistidine domain"/>
    <property type="match status" value="1"/>
</dbReference>
<reference evidence="2" key="1">
    <citation type="submission" date="2020-02" db="EMBL/GenBank/DDBJ databases">
        <authorList>
            <person name="Meier V. D."/>
        </authorList>
    </citation>
    <scope>NUCLEOTIDE SEQUENCE</scope>
    <source>
        <strain evidence="2">AVDCRST_MAG13</strain>
    </source>
</reference>
<dbReference type="PANTHER" id="PTHR43615">
    <property type="entry name" value="PHOSPHOENOLPYRUVATE SYNTHASE-RELATED"/>
    <property type="match status" value="1"/>
</dbReference>
<dbReference type="SUPFAM" id="SSF52009">
    <property type="entry name" value="Phosphohistidine domain"/>
    <property type="match status" value="1"/>
</dbReference>
<dbReference type="EMBL" id="CADCVO010000324">
    <property type="protein sequence ID" value="CAA9496855.1"/>
    <property type="molecule type" value="Genomic_DNA"/>
</dbReference>